<keyword evidence="2" id="KW-1185">Reference proteome</keyword>
<dbReference type="AlphaFoldDB" id="A0A182XRB2"/>
<dbReference type="Proteomes" id="UP000076407">
    <property type="component" value="Unassembled WGS sequence"/>
</dbReference>
<protein>
    <submittedName>
        <fullName evidence="1">Uncharacterized protein</fullName>
    </submittedName>
</protein>
<reference evidence="1" key="1">
    <citation type="submission" date="2020-05" db="UniProtKB">
        <authorList>
            <consortium name="EnsemblMetazoa"/>
        </authorList>
    </citation>
    <scope>IDENTIFICATION</scope>
    <source>
        <strain evidence="1">SANGQUA</strain>
    </source>
</reference>
<dbReference type="EnsemblMetazoa" id="AQUA014391-RA">
    <property type="protein sequence ID" value="AQUA014391-PA"/>
    <property type="gene ID" value="AQUA014391"/>
</dbReference>
<proteinExistence type="predicted"/>
<organism evidence="1 2">
    <name type="scientific">Anopheles quadriannulatus</name>
    <name type="common">Mosquito</name>
    <dbReference type="NCBI Taxonomy" id="34691"/>
    <lineage>
        <taxon>Eukaryota</taxon>
        <taxon>Metazoa</taxon>
        <taxon>Ecdysozoa</taxon>
        <taxon>Arthropoda</taxon>
        <taxon>Hexapoda</taxon>
        <taxon>Insecta</taxon>
        <taxon>Pterygota</taxon>
        <taxon>Neoptera</taxon>
        <taxon>Endopterygota</taxon>
        <taxon>Diptera</taxon>
        <taxon>Nematocera</taxon>
        <taxon>Culicoidea</taxon>
        <taxon>Culicidae</taxon>
        <taxon>Anophelinae</taxon>
        <taxon>Anopheles</taxon>
    </lineage>
</organism>
<accession>A0A182XRB2</accession>
<name>A0A182XRB2_ANOQN</name>
<evidence type="ECO:0000313" key="1">
    <source>
        <dbReference type="EnsemblMetazoa" id="AQUA014391-PA"/>
    </source>
</evidence>
<sequence length="23" mass="2846">MQKSKDVVFFMRQCNVKMMMMEC</sequence>
<evidence type="ECO:0000313" key="2">
    <source>
        <dbReference type="Proteomes" id="UP000076407"/>
    </source>
</evidence>
<dbReference type="VEuPathDB" id="VectorBase:AQUA014391"/>